<comment type="caution">
    <text evidence="3">The sequence shown here is derived from an EMBL/GenBank/DDBJ whole genome shotgun (WGS) entry which is preliminary data.</text>
</comment>
<dbReference type="Gene3D" id="2.30.320.10">
    <property type="entry name" value="YwqG-like"/>
    <property type="match status" value="1"/>
</dbReference>
<evidence type="ECO:0000313" key="4">
    <source>
        <dbReference type="Proteomes" id="UP000549052"/>
    </source>
</evidence>
<feature type="coiled-coil region" evidence="1">
    <location>
        <begin position="181"/>
        <end position="212"/>
    </location>
</feature>
<dbReference type="RefSeq" id="WP_182549933.1">
    <property type="nucleotide sequence ID" value="NZ_JACGXN010000003.1"/>
</dbReference>
<sequence length="542" mass="59493">MSKILILAFLSLLALFAVNAAAQEKAMKRVETPEFSVEVSPMFETVRIFGGSIGLKREPETTFSPQISVFATDAEKGQSPEDWLTNVLKDSGPIVERKPVTFAGMTGEITKIKDRLKDYETGEENDWYRLRVLLVSSDGSSWYHGMAMASADDLLTIEADFTRLLNSISIKLGGDAAKKSRESDEANMDALIQQLRAKMEQESAGREERERAAKAAQVKAPVEDIETRFDKAIASAGLTGKRDVLRKIAVPTLSLTEISEAGAGQTGVSRVGGGPDLPEGIDWPRDDSGFYLNFLAQIDLAKLPAVYEDLPNDGLLSFFTGTDYTDWKVIHTQAGAKLVTRELPADAEDTTISAMRMVVWDSQKKRFVADGTSEDGLSVETDDKGRMTFKREGKPITVFASEYEISQSQQLLRFEPSLSVPYGLAGNNRPQAYIDAGLEDPSDFWQAVDKGFVVGDGPQHQMFGVTGIRNLASIQKLAADYAIKKGWADIAKAEDWFILIKLASGGEANFSFSDHGDYIFMVNRKDAATGDFSRVYAFVESG</sequence>
<feature type="chain" id="PRO_5033041727" description="DUF1963 domain-containing protein" evidence="2">
    <location>
        <begin position="23"/>
        <end position="542"/>
    </location>
</feature>
<proteinExistence type="predicted"/>
<protein>
    <recommendedName>
        <fullName evidence="5">DUF1963 domain-containing protein</fullName>
    </recommendedName>
</protein>
<dbReference type="InterPro" id="IPR035948">
    <property type="entry name" value="YwqG-like_sf"/>
</dbReference>
<organism evidence="3 4">
    <name type="scientific">Phyllobacterium myrsinacearum</name>
    <dbReference type="NCBI Taxonomy" id="28101"/>
    <lineage>
        <taxon>Bacteria</taxon>
        <taxon>Pseudomonadati</taxon>
        <taxon>Pseudomonadota</taxon>
        <taxon>Alphaproteobacteria</taxon>
        <taxon>Hyphomicrobiales</taxon>
        <taxon>Phyllobacteriaceae</taxon>
        <taxon>Phyllobacterium</taxon>
    </lineage>
</organism>
<keyword evidence="2" id="KW-0732">Signal</keyword>
<dbReference type="InterPro" id="IPR015315">
    <property type="entry name" value="DUF1963"/>
</dbReference>
<name>A0A839ESA2_9HYPH</name>
<dbReference type="Proteomes" id="UP000549052">
    <property type="component" value="Unassembled WGS sequence"/>
</dbReference>
<evidence type="ECO:0000256" key="2">
    <source>
        <dbReference type="SAM" id="SignalP"/>
    </source>
</evidence>
<dbReference type="EMBL" id="JACGXN010000003">
    <property type="protein sequence ID" value="MBA8879317.1"/>
    <property type="molecule type" value="Genomic_DNA"/>
</dbReference>
<dbReference type="PANTHER" id="PTHR36436">
    <property type="entry name" value="SLL5081 PROTEIN"/>
    <property type="match status" value="1"/>
</dbReference>
<evidence type="ECO:0008006" key="5">
    <source>
        <dbReference type="Google" id="ProtNLM"/>
    </source>
</evidence>
<dbReference type="PANTHER" id="PTHR36436:SF6">
    <property type="entry name" value="SLL5081 PROTEIN"/>
    <property type="match status" value="1"/>
</dbReference>
<reference evidence="3 4" key="1">
    <citation type="submission" date="2020-07" db="EMBL/GenBank/DDBJ databases">
        <title>Genomic Encyclopedia of Type Strains, Phase IV (KMG-V): Genome sequencing to study the core and pangenomes of soil and plant-associated prokaryotes.</title>
        <authorList>
            <person name="Whitman W."/>
        </authorList>
    </citation>
    <scope>NUCLEOTIDE SEQUENCE [LARGE SCALE GENOMIC DNA]</scope>
    <source>
        <strain evidence="3 4">AN3</strain>
    </source>
</reference>
<evidence type="ECO:0000313" key="3">
    <source>
        <dbReference type="EMBL" id="MBA8879317.1"/>
    </source>
</evidence>
<dbReference type="AlphaFoldDB" id="A0A839ESA2"/>
<dbReference type="Pfam" id="PF09234">
    <property type="entry name" value="DUF1963"/>
    <property type="match status" value="1"/>
</dbReference>
<gene>
    <name evidence="3" type="ORF">FHW16_003035</name>
</gene>
<feature type="signal peptide" evidence="2">
    <location>
        <begin position="1"/>
        <end position="22"/>
    </location>
</feature>
<accession>A0A839ESA2</accession>
<evidence type="ECO:0000256" key="1">
    <source>
        <dbReference type="SAM" id="Coils"/>
    </source>
</evidence>
<keyword evidence="1" id="KW-0175">Coiled coil</keyword>
<keyword evidence="4" id="KW-1185">Reference proteome</keyword>
<dbReference type="SUPFAM" id="SSF103032">
    <property type="entry name" value="Hypothetical protein YwqG"/>
    <property type="match status" value="2"/>
</dbReference>